<gene>
    <name evidence="5" type="ORF">EV659_10970</name>
</gene>
<dbReference type="Gene3D" id="2.60.120.10">
    <property type="entry name" value="Jelly Rolls"/>
    <property type="match status" value="1"/>
</dbReference>
<dbReference type="SUPFAM" id="SSF51206">
    <property type="entry name" value="cAMP-binding domain-like"/>
    <property type="match status" value="1"/>
</dbReference>
<evidence type="ECO:0000259" key="3">
    <source>
        <dbReference type="PROSITE" id="PS50042"/>
    </source>
</evidence>
<dbReference type="Pfam" id="PF00571">
    <property type="entry name" value="CBS"/>
    <property type="match status" value="2"/>
</dbReference>
<organism evidence="5 6">
    <name type="scientific">Rhodothalassium salexigens DSM 2132</name>
    <dbReference type="NCBI Taxonomy" id="1188247"/>
    <lineage>
        <taxon>Bacteria</taxon>
        <taxon>Pseudomonadati</taxon>
        <taxon>Pseudomonadota</taxon>
        <taxon>Alphaproteobacteria</taxon>
        <taxon>Rhodothalassiales</taxon>
        <taxon>Rhodothalassiaceae</taxon>
        <taxon>Rhodothalassium</taxon>
    </lineage>
</organism>
<evidence type="ECO:0000256" key="1">
    <source>
        <dbReference type="ARBA" id="ARBA00023122"/>
    </source>
</evidence>
<dbReference type="RefSeq" id="WP_165878865.1">
    <property type="nucleotide sequence ID" value="NZ_JACIGF010000009.1"/>
</dbReference>
<dbReference type="PROSITE" id="PS51371">
    <property type="entry name" value="CBS"/>
    <property type="match status" value="2"/>
</dbReference>
<proteinExistence type="predicted"/>
<feature type="domain" description="Cyclic nucleotide-binding" evidence="3">
    <location>
        <begin position="17"/>
        <end position="116"/>
    </location>
</feature>
<comment type="caution">
    <text evidence="5">The sequence shown here is derived from an EMBL/GenBank/DDBJ whole genome shotgun (WGS) entry which is preliminary data.</text>
</comment>
<keyword evidence="1 2" id="KW-0129">CBS domain</keyword>
<dbReference type="CDD" id="cd05401">
    <property type="entry name" value="NT_GlnE_GlnD_like"/>
    <property type="match status" value="1"/>
</dbReference>
<dbReference type="InterPro" id="IPR046342">
    <property type="entry name" value="CBS_dom_sf"/>
</dbReference>
<dbReference type="PROSITE" id="PS50042">
    <property type="entry name" value="CNMP_BINDING_3"/>
    <property type="match status" value="1"/>
</dbReference>
<keyword evidence="6" id="KW-1185">Reference proteome</keyword>
<dbReference type="InterPro" id="IPR005105">
    <property type="entry name" value="GlnD_Uridyltrans_N"/>
</dbReference>
<evidence type="ECO:0000313" key="5">
    <source>
        <dbReference type="EMBL" id="TCP32578.1"/>
    </source>
</evidence>
<reference evidence="5 6" key="1">
    <citation type="submission" date="2019-03" db="EMBL/GenBank/DDBJ databases">
        <title>Genomic Encyclopedia of Type Strains, Phase IV (KMG-IV): sequencing the most valuable type-strain genomes for metagenomic binning, comparative biology and taxonomic classification.</title>
        <authorList>
            <person name="Goeker M."/>
        </authorList>
    </citation>
    <scope>NUCLEOTIDE SEQUENCE [LARGE SCALE GENOMIC DNA]</scope>
    <source>
        <strain evidence="5 6">DSM 2132</strain>
    </source>
</reference>
<dbReference type="CDD" id="cd00038">
    <property type="entry name" value="CAP_ED"/>
    <property type="match status" value="1"/>
</dbReference>
<dbReference type="SUPFAM" id="SSF54631">
    <property type="entry name" value="CBS-domain pair"/>
    <property type="match status" value="1"/>
</dbReference>
<dbReference type="Proteomes" id="UP000295399">
    <property type="component" value="Unassembled WGS sequence"/>
</dbReference>
<dbReference type="InParanoid" id="A0A4R2PDQ3"/>
<dbReference type="Gene3D" id="3.10.580.10">
    <property type="entry name" value="CBS-domain"/>
    <property type="match status" value="1"/>
</dbReference>
<dbReference type="InterPro" id="IPR000595">
    <property type="entry name" value="cNMP-bd_dom"/>
</dbReference>
<dbReference type="Pfam" id="PF10335">
    <property type="entry name" value="DUF294_C"/>
    <property type="match status" value="1"/>
</dbReference>
<dbReference type="InterPro" id="IPR051257">
    <property type="entry name" value="Diverse_CBS-Domain"/>
</dbReference>
<dbReference type="PANTHER" id="PTHR43080:SF2">
    <property type="entry name" value="CBS DOMAIN-CONTAINING PROTEIN"/>
    <property type="match status" value="1"/>
</dbReference>
<dbReference type="Pfam" id="PF00027">
    <property type="entry name" value="cNMP_binding"/>
    <property type="match status" value="1"/>
</dbReference>
<evidence type="ECO:0000256" key="2">
    <source>
        <dbReference type="PROSITE-ProRule" id="PRU00703"/>
    </source>
</evidence>
<evidence type="ECO:0000259" key="4">
    <source>
        <dbReference type="PROSITE" id="PS51371"/>
    </source>
</evidence>
<dbReference type="InterPro" id="IPR018821">
    <property type="entry name" value="DUF294_put_nucleoTrafse_sb-bd"/>
</dbReference>
<evidence type="ECO:0000313" key="6">
    <source>
        <dbReference type="Proteomes" id="UP000295399"/>
    </source>
</evidence>
<dbReference type="InterPro" id="IPR014710">
    <property type="entry name" value="RmlC-like_jellyroll"/>
</dbReference>
<dbReference type="Pfam" id="PF03445">
    <property type="entry name" value="DUF294"/>
    <property type="match status" value="1"/>
</dbReference>
<dbReference type="PANTHER" id="PTHR43080">
    <property type="entry name" value="CBS DOMAIN-CONTAINING PROTEIN CBSX3, MITOCHONDRIAL"/>
    <property type="match status" value="1"/>
</dbReference>
<dbReference type="SMART" id="SM00116">
    <property type="entry name" value="CBS"/>
    <property type="match status" value="2"/>
</dbReference>
<name>A0A4R2PDQ3_RHOSA</name>
<dbReference type="InterPro" id="IPR000644">
    <property type="entry name" value="CBS_dom"/>
</dbReference>
<dbReference type="SMART" id="SM00100">
    <property type="entry name" value="cNMP"/>
    <property type="match status" value="1"/>
</dbReference>
<dbReference type="AlphaFoldDB" id="A0A4R2PDQ3"/>
<dbReference type="InterPro" id="IPR018490">
    <property type="entry name" value="cNMP-bd_dom_sf"/>
</dbReference>
<accession>A0A4R2PDQ3</accession>
<dbReference type="EMBL" id="SLXO01000009">
    <property type="protein sequence ID" value="TCP32578.1"/>
    <property type="molecule type" value="Genomic_DNA"/>
</dbReference>
<protein>
    <submittedName>
        <fullName evidence="5">CBS domain-containing protein</fullName>
    </submittedName>
</protein>
<sequence>MDVELLEVHDFLAQHRPFDALPGERLRAIARVLRLRYERKGALILDAGARNDTFFMVRSGAVEVREGGTDLTSRLVEGEYFGYRSLLRDGVTRNSVRALEDTLLICLDAAVFRRLIDEEPMVARYFAMAEADRLRAAMESFHRHHLGHDETRLVSARVGDLGPRRAVVACGGDTPVAEVARRMAAADVSTMLVTDADGALAGIFTDKDLRRRVVGKGLALDRPVAEVMTPQPVTMAAEATALEALLAMTKRNIHHIPVVDADADPVAVISANDLLSQLSGQALYVTARIEKAEDPAAVAEAARATGASLLALVEAGAPPQAVGHFVSSIGEAVHRRLAQLAEAELGPPPVPYALLVFGSLAREDQSARSDQDNGLLIDDAYDVRAHGGYFEALGRRICDGLDAAGYPYCKGGIMASNPDWRLPLSGWQRTFARWITEPEPKSIMNATIFFDHRAVHGEVALMARLRDHVLGLAHGDTIFLAHMTQDALRASVPLGFFRKLVLIKDKEHKDSLNLKRQGIMPITDIARVYALASGSPTVNTRERLAAAVSAGLLAASDGADLTDAWDFVAGVRLKHQAAQVRAGETADNFVSPGALSRFERDHLRDAFALIRQAQNAIGFKFARGIMS</sequence>
<feature type="domain" description="CBS" evidence="4">
    <location>
        <begin position="163"/>
        <end position="220"/>
    </location>
</feature>
<dbReference type="GO" id="GO:0008773">
    <property type="term" value="F:[protein-PII] uridylyltransferase activity"/>
    <property type="evidence" value="ECO:0007669"/>
    <property type="project" value="InterPro"/>
</dbReference>
<feature type="domain" description="CBS" evidence="4">
    <location>
        <begin position="228"/>
        <end position="285"/>
    </location>
</feature>